<keyword evidence="1" id="KW-0472">Membrane</keyword>
<evidence type="ECO:0000313" key="3">
    <source>
        <dbReference type="Proteomes" id="UP000076603"/>
    </source>
</evidence>
<protein>
    <submittedName>
        <fullName evidence="2">Uncharacterized protein</fullName>
    </submittedName>
</protein>
<dbReference type="Proteomes" id="UP000076603">
    <property type="component" value="Unassembled WGS sequence"/>
</dbReference>
<feature type="transmembrane region" description="Helical" evidence="1">
    <location>
        <begin position="51"/>
        <end position="70"/>
    </location>
</feature>
<organism evidence="2 3">
    <name type="scientific">Clostridium magnum DSM 2767</name>
    <dbReference type="NCBI Taxonomy" id="1121326"/>
    <lineage>
        <taxon>Bacteria</taxon>
        <taxon>Bacillati</taxon>
        <taxon>Bacillota</taxon>
        <taxon>Clostridia</taxon>
        <taxon>Eubacteriales</taxon>
        <taxon>Clostridiaceae</taxon>
        <taxon>Clostridium</taxon>
    </lineage>
</organism>
<reference evidence="2 3" key="1">
    <citation type="submission" date="2016-04" db="EMBL/GenBank/DDBJ databases">
        <title>Genome sequence of Clostridium magnum DSM 2767.</title>
        <authorList>
            <person name="Poehlein A."/>
            <person name="Uhlig R."/>
            <person name="Fischer R."/>
            <person name="Bahl H."/>
            <person name="Daniel R."/>
        </authorList>
    </citation>
    <scope>NUCLEOTIDE SEQUENCE [LARGE SCALE GENOMIC DNA]</scope>
    <source>
        <strain evidence="2 3">DSM 2767</strain>
    </source>
</reference>
<keyword evidence="3" id="KW-1185">Reference proteome</keyword>
<feature type="transmembrane region" description="Helical" evidence="1">
    <location>
        <begin position="115"/>
        <end position="136"/>
    </location>
</feature>
<dbReference type="PATRIC" id="fig|1121326.3.peg.5570"/>
<accession>A0A161YGJ0</accession>
<keyword evidence="1" id="KW-1133">Transmembrane helix</keyword>
<sequence>MSILDINKKNNEKQLRKTIWAYLILSVVAIVVDKVYGIFAHGVDSAAMTWMFLYPLLGGALFCFIIQRLIPHITKFTGCRVFLNVHNSGIATLTFASLLKGIFEIAGTNSTYLVYYYMTGGVFIAASLIIMLIMALNRNRVHV</sequence>
<dbReference type="RefSeq" id="WP_139264282.1">
    <property type="nucleotide sequence ID" value="NZ_FQXL01000041.1"/>
</dbReference>
<feature type="transmembrane region" description="Helical" evidence="1">
    <location>
        <begin position="20"/>
        <end position="39"/>
    </location>
</feature>
<comment type="caution">
    <text evidence="2">The sequence shown here is derived from an EMBL/GenBank/DDBJ whole genome shotgun (WGS) entry which is preliminary data.</text>
</comment>
<feature type="transmembrane region" description="Helical" evidence="1">
    <location>
        <begin position="82"/>
        <end position="103"/>
    </location>
</feature>
<name>A0A161YGJ0_9CLOT</name>
<gene>
    <name evidence="2" type="ORF">CLMAG_55050</name>
</gene>
<dbReference type="EMBL" id="LWAE01000010">
    <property type="protein sequence ID" value="KZL89282.1"/>
    <property type="molecule type" value="Genomic_DNA"/>
</dbReference>
<evidence type="ECO:0000256" key="1">
    <source>
        <dbReference type="SAM" id="Phobius"/>
    </source>
</evidence>
<keyword evidence="1" id="KW-0812">Transmembrane</keyword>
<evidence type="ECO:0000313" key="2">
    <source>
        <dbReference type="EMBL" id="KZL89282.1"/>
    </source>
</evidence>
<dbReference type="AlphaFoldDB" id="A0A161YGJ0"/>
<proteinExistence type="predicted"/>
<dbReference type="STRING" id="1121326.CLMAG_55050"/>